<dbReference type="InterPro" id="IPR018060">
    <property type="entry name" value="HTH_AraC"/>
</dbReference>
<dbReference type="InterPro" id="IPR050204">
    <property type="entry name" value="AraC_XylS_family_regulators"/>
</dbReference>
<comment type="caution">
    <text evidence="5">The sequence shown here is derived from an EMBL/GenBank/DDBJ whole genome shotgun (WGS) entry which is preliminary data.</text>
</comment>
<evidence type="ECO:0000313" key="6">
    <source>
        <dbReference type="Proteomes" id="UP001595617"/>
    </source>
</evidence>
<sequence>MDRLTTLLRLSLPLITHDPAKAAGFLILDHHAKTIYWRQRARPDEQSLAILFQHPHAPLAYALTDNLRMSWAENPDLSALVGLLSTELNSSRCGGGMMLQHLTEVILIQLLRTVLEQQQAPDGLLAGLAHPQIARALVALHDHPEQGWTVERLADHAAMSRSSFIEHFRRVIGEPPGSYIAHWKLHTAQRLLNQGSSVAAAARHAGYSGPTALTRAYRQHFGCAPKHHKAQPVLA</sequence>
<accession>A0ABV8A051</accession>
<evidence type="ECO:0000259" key="4">
    <source>
        <dbReference type="PROSITE" id="PS01124"/>
    </source>
</evidence>
<dbReference type="PANTHER" id="PTHR46796:SF7">
    <property type="entry name" value="ARAC FAMILY TRANSCRIPTIONAL REGULATOR"/>
    <property type="match status" value="1"/>
</dbReference>
<dbReference type="InterPro" id="IPR032783">
    <property type="entry name" value="AraC_lig"/>
</dbReference>
<organism evidence="5 6">
    <name type="scientific">Saccharospirillum mangrovi</name>
    <dbReference type="NCBI Taxonomy" id="2161747"/>
    <lineage>
        <taxon>Bacteria</taxon>
        <taxon>Pseudomonadati</taxon>
        <taxon>Pseudomonadota</taxon>
        <taxon>Gammaproteobacteria</taxon>
        <taxon>Oceanospirillales</taxon>
        <taxon>Saccharospirillaceae</taxon>
        <taxon>Saccharospirillum</taxon>
    </lineage>
</organism>
<evidence type="ECO:0000256" key="2">
    <source>
        <dbReference type="ARBA" id="ARBA00023125"/>
    </source>
</evidence>
<dbReference type="PROSITE" id="PS01124">
    <property type="entry name" value="HTH_ARAC_FAMILY_2"/>
    <property type="match status" value="1"/>
</dbReference>
<dbReference type="SUPFAM" id="SSF46689">
    <property type="entry name" value="Homeodomain-like"/>
    <property type="match status" value="2"/>
</dbReference>
<dbReference type="Gene3D" id="1.10.10.60">
    <property type="entry name" value="Homeodomain-like"/>
    <property type="match status" value="1"/>
</dbReference>
<dbReference type="InterPro" id="IPR018062">
    <property type="entry name" value="HTH_AraC-typ_CS"/>
</dbReference>
<dbReference type="EMBL" id="JBHRYR010000003">
    <property type="protein sequence ID" value="MFC3853714.1"/>
    <property type="molecule type" value="Genomic_DNA"/>
</dbReference>
<name>A0ABV8A051_9GAMM</name>
<dbReference type="InterPro" id="IPR009057">
    <property type="entry name" value="Homeodomain-like_sf"/>
</dbReference>
<dbReference type="SMART" id="SM00342">
    <property type="entry name" value="HTH_ARAC"/>
    <property type="match status" value="1"/>
</dbReference>
<keyword evidence="3" id="KW-0804">Transcription</keyword>
<keyword evidence="6" id="KW-1185">Reference proteome</keyword>
<dbReference type="RefSeq" id="WP_380697128.1">
    <property type="nucleotide sequence ID" value="NZ_JBHRYR010000003.1"/>
</dbReference>
<keyword evidence="2" id="KW-0238">DNA-binding</keyword>
<gene>
    <name evidence="5" type="ORF">ACFOOG_12795</name>
</gene>
<dbReference type="Proteomes" id="UP001595617">
    <property type="component" value="Unassembled WGS sequence"/>
</dbReference>
<evidence type="ECO:0000256" key="1">
    <source>
        <dbReference type="ARBA" id="ARBA00023015"/>
    </source>
</evidence>
<evidence type="ECO:0000256" key="3">
    <source>
        <dbReference type="ARBA" id="ARBA00023163"/>
    </source>
</evidence>
<proteinExistence type="predicted"/>
<keyword evidence="1" id="KW-0805">Transcription regulation</keyword>
<dbReference type="Pfam" id="PF12852">
    <property type="entry name" value="Cupin_6"/>
    <property type="match status" value="1"/>
</dbReference>
<evidence type="ECO:0000313" key="5">
    <source>
        <dbReference type="EMBL" id="MFC3853714.1"/>
    </source>
</evidence>
<dbReference type="PROSITE" id="PS00041">
    <property type="entry name" value="HTH_ARAC_FAMILY_1"/>
    <property type="match status" value="1"/>
</dbReference>
<feature type="domain" description="HTH araC/xylS-type" evidence="4">
    <location>
        <begin position="134"/>
        <end position="231"/>
    </location>
</feature>
<dbReference type="Pfam" id="PF12833">
    <property type="entry name" value="HTH_18"/>
    <property type="match status" value="1"/>
</dbReference>
<reference evidence="6" key="1">
    <citation type="journal article" date="2019" name="Int. J. Syst. Evol. Microbiol.">
        <title>The Global Catalogue of Microorganisms (GCM) 10K type strain sequencing project: providing services to taxonomists for standard genome sequencing and annotation.</title>
        <authorList>
            <consortium name="The Broad Institute Genomics Platform"/>
            <consortium name="The Broad Institute Genome Sequencing Center for Infectious Disease"/>
            <person name="Wu L."/>
            <person name="Ma J."/>
        </authorList>
    </citation>
    <scope>NUCLEOTIDE SEQUENCE [LARGE SCALE GENOMIC DNA]</scope>
    <source>
        <strain evidence="6">IBRC 10765</strain>
    </source>
</reference>
<protein>
    <submittedName>
        <fullName evidence="5">Helix-turn-helix domain-containing protein</fullName>
    </submittedName>
</protein>
<dbReference type="PANTHER" id="PTHR46796">
    <property type="entry name" value="HTH-TYPE TRANSCRIPTIONAL ACTIVATOR RHAS-RELATED"/>
    <property type="match status" value="1"/>
</dbReference>